<accession>A0A7X5XSK4</accession>
<name>A0A7X5XSK4_9SPHN</name>
<evidence type="ECO:0000313" key="1">
    <source>
        <dbReference type="EMBL" id="NJB90552.1"/>
    </source>
</evidence>
<organism evidence="1 2">
    <name type="scientific">Sphingopyxis italica</name>
    <dbReference type="NCBI Taxonomy" id="1129133"/>
    <lineage>
        <taxon>Bacteria</taxon>
        <taxon>Pseudomonadati</taxon>
        <taxon>Pseudomonadota</taxon>
        <taxon>Alphaproteobacteria</taxon>
        <taxon>Sphingomonadales</taxon>
        <taxon>Sphingomonadaceae</taxon>
        <taxon>Sphingopyxis</taxon>
    </lineage>
</organism>
<sequence length="311" mass="34272">MPRCSFTFGQIEEILAAVHHIAPERRVAFQGRLKHFQRENFPTGQKPGKGKALKYGADHLFKMVIAMELVQSGMTPKLVVQIVEHNWSLLQTTTYLSTGSREERRAAGGDEEDWCWLIRPEAMRELTVEGIGEYDQYEAVMPAKTDDLGKYLGEGFGAATGSPWRTLVINAGSLVRGVLGVIDLKMNLASAGDIKADLMDLISDQQRAAEQAMASIDDTMKNWTPPPPKPLRERYPPAIIERAENLLANHRELLATIFPGGDVGEGVTVELSADDVRTLRDSGIMEIAAEGMFLTTIGALAVELSKEPYYG</sequence>
<comment type="caution">
    <text evidence="1">The sequence shown here is derived from an EMBL/GenBank/DDBJ whole genome shotgun (WGS) entry which is preliminary data.</text>
</comment>
<dbReference type="EMBL" id="JAATIT010000003">
    <property type="protein sequence ID" value="NJB90552.1"/>
    <property type="molecule type" value="Genomic_DNA"/>
</dbReference>
<dbReference type="AlphaFoldDB" id="A0A7X5XSK4"/>
<proteinExistence type="predicted"/>
<reference evidence="1 2" key="1">
    <citation type="submission" date="2020-03" db="EMBL/GenBank/DDBJ databases">
        <title>Genomic Encyclopedia of Type Strains, Phase IV (KMG-IV): sequencing the most valuable type-strain genomes for metagenomic binning, comparative biology and taxonomic classification.</title>
        <authorList>
            <person name="Goeker M."/>
        </authorList>
    </citation>
    <scope>NUCLEOTIDE SEQUENCE [LARGE SCALE GENOMIC DNA]</scope>
    <source>
        <strain evidence="1 2">DSM 25229</strain>
    </source>
</reference>
<gene>
    <name evidence="1" type="ORF">GGR90_002746</name>
</gene>
<keyword evidence="2" id="KW-1185">Reference proteome</keyword>
<dbReference type="Proteomes" id="UP000535078">
    <property type="component" value="Unassembled WGS sequence"/>
</dbReference>
<dbReference type="RefSeq" id="WP_167921982.1">
    <property type="nucleotide sequence ID" value="NZ_JAATIT010000003.1"/>
</dbReference>
<evidence type="ECO:0000313" key="2">
    <source>
        <dbReference type="Proteomes" id="UP000535078"/>
    </source>
</evidence>
<protein>
    <submittedName>
        <fullName evidence="1">Uncharacterized protein</fullName>
    </submittedName>
</protein>